<accession>A0ABV7J862</accession>
<dbReference type="InterPro" id="IPR012902">
    <property type="entry name" value="N_methyl_site"/>
</dbReference>
<sequence>MRKQQSGFSLIEVLVVMTILAVIFGLVVSNVTGGQDKARYKEAQIMVQKLTQSVAEFNLDTGNYPDSLEDLVRDNGDSMWMGPYIKEKDLKDPWGEPYQFSANSQHGQSFDIYSYGKDKSPGGDKLAADIGNWQ</sequence>
<dbReference type="InterPro" id="IPR045584">
    <property type="entry name" value="Pilin-like"/>
</dbReference>
<dbReference type="Pfam" id="PF08334">
    <property type="entry name" value="T2SSG"/>
    <property type="match status" value="1"/>
</dbReference>
<comment type="subcellular location">
    <subcellularLocation>
        <location evidence="1">Cell inner membrane</location>
        <topology evidence="1">Single-pass membrane protein</topology>
    </subcellularLocation>
</comment>
<reference evidence="13" key="1">
    <citation type="journal article" date="2019" name="Int. J. Syst. Evol. Microbiol.">
        <title>The Global Catalogue of Microorganisms (GCM) 10K type strain sequencing project: providing services to taxonomists for standard genome sequencing and annotation.</title>
        <authorList>
            <consortium name="The Broad Institute Genomics Platform"/>
            <consortium name="The Broad Institute Genome Sequencing Center for Infectious Disease"/>
            <person name="Wu L."/>
            <person name="Ma J."/>
        </authorList>
    </citation>
    <scope>NUCLEOTIDE SEQUENCE [LARGE SCALE GENOMIC DNA]</scope>
    <source>
        <strain evidence="13">KCTC 42953</strain>
    </source>
</reference>
<feature type="transmembrane region" description="Helical" evidence="10">
    <location>
        <begin position="7"/>
        <end position="28"/>
    </location>
</feature>
<evidence type="ECO:0000256" key="9">
    <source>
        <dbReference type="ARBA" id="ARBA00023136"/>
    </source>
</evidence>
<evidence type="ECO:0000256" key="3">
    <source>
        <dbReference type="ARBA" id="ARBA00020042"/>
    </source>
</evidence>
<dbReference type="PROSITE" id="PS00409">
    <property type="entry name" value="PROKAR_NTER_METHYL"/>
    <property type="match status" value="1"/>
</dbReference>
<dbReference type="SUPFAM" id="SSF54523">
    <property type="entry name" value="Pili subunits"/>
    <property type="match status" value="1"/>
</dbReference>
<dbReference type="Gene3D" id="3.30.700.10">
    <property type="entry name" value="Glycoprotein, Type 4 Pilin"/>
    <property type="match status" value="1"/>
</dbReference>
<keyword evidence="9 10" id="KW-0472">Membrane</keyword>
<keyword evidence="4" id="KW-1003">Cell membrane</keyword>
<evidence type="ECO:0000259" key="11">
    <source>
        <dbReference type="Pfam" id="PF08334"/>
    </source>
</evidence>
<comment type="caution">
    <text evidence="12">The sequence shown here is derived from an EMBL/GenBank/DDBJ whole genome shotgun (WGS) entry which is preliminary data.</text>
</comment>
<comment type="similarity">
    <text evidence="2">Belongs to the GSP G family.</text>
</comment>
<evidence type="ECO:0000256" key="6">
    <source>
        <dbReference type="ARBA" id="ARBA00022519"/>
    </source>
</evidence>
<protein>
    <recommendedName>
        <fullName evidence="3">Type II secretion system core protein G</fullName>
    </recommendedName>
</protein>
<keyword evidence="6" id="KW-0997">Cell inner membrane</keyword>
<dbReference type="NCBIfam" id="TIGR01710">
    <property type="entry name" value="typeII_sec_gspG"/>
    <property type="match status" value="1"/>
</dbReference>
<dbReference type="Proteomes" id="UP001595533">
    <property type="component" value="Unassembled WGS sequence"/>
</dbReference>
<feature type="domain" description="Type II secretion system protein GspG C-terminal" evidence="11">
    <location>
        <begin position="30"/>
        <end position="133"/>
    </location>
</feature>
<evidence type="ECO:0000256" key="10">
    <source>
        <dbReference type="SAM" id="Phobius"/>
    </source>
</evidence>
<keyword evidence="8 10" id="KW-1133">Transmembrane helix</keyword>
<evidence type="ECO:0000313" key="12">
    <source>
        <dbReference type="EMBL" id="MFC3193124.1"/>
    </source>
</evidence>
<name>A0ABV7J862_9GAMM</name>
<dbReference type="RefSeq" id="WP_157892639.1">
    <property type="nucleotide sequence ID" value="NZ_JBHRTS010000001.1"/>
</dbReference>
<evidence type="ECO:0000256" key="8">
    <source>
        <dbReference type="ARBA" id="ARBA00022989"/>
    </source>
</evidence>
<organism evidence="12 13">
    <name type="scientific">Marinicella sediminis</name>
    <dbReference type="NCBI Taxonomy" id="1792834"/>
    <lineage>
        <taxon>Bacteria</taxon>
        <taxon>Pseudomonadati</taxon>
        <taxon>Pseudomonadota</taxon>
        <taxon>Gammaproteobacteria</taxon>
        <taxon>Lysobacterales</taxon>
        <taxon>Marinicellaceae</taxon>
        <taxon>Marinicella</taxon>
    </lineage>
</organism>
<dbReference type="PRINTS" id="PR00813">
    <property type="entry name" value="BCTERIALGSPG"/>
</dbReference>
<evidence type="ECO:0000256" key="5">
    <source>
        <dbReference type="ARBA" id="ARBA00022481"/>
    </source>
</evidence>
<dbReference type="PANTHER" id="PTHR30093:SF44">
    <property type="entry name" value="TYPE II SECRETION SYSTEM CORE PROTEIN G"/>
    <property type="match status" value="1"/>
</dbReference>
<dbReference type="PANTHER" id="PTHR30093">
    <property type="entry name" value="GENERAL SECRETION PATHWAY PROTEIN G"/>
    <property type="match status" value="1"/>
</dbReference>
<keyword evidence="13" id="KW-1185">Reference proteome</keyword>
<dbReference type="InterPro" id="IPR013545">
    <property type="entry name" value="T2SS_protein-GspG_C"/>
</dbReference>
<proteinExistence type="inferred from homology"/>
<dbReference type="Pfam" id="PF07963">
    <property type="entry name" value="N_methyl"/>
    <property type="match status" value="1"/>
</dbReference>
<dbReference type="EMBL" id="JBHRTS010000001">
    <property type="protein sequence ID" value="MFC3193124.1"/>
    <property type="molecule type" value="Genomic_DNA"/>
</dbReference>
<dbReference type="InterPro" id="IPR000983">
    <property type="entry name" value="Bac_GSPG_pilin"/>
</dbReference>
<evidence type="ECO:0000256" key="4">
    <source>
        <dbReference type="ARBA" id="ARBA00022475"/>
    </source>
</evidence>
<keyword evidence="7 10" id="KW-0812">Transmembrane</keyword>
<evidence type="ECO:0000256" key="7">
    <source>
        <dbReference type="ARBA" id="ARBA00022692"/>
    </source>
</evidence>
<dbReference type="InterPro" id="IPR010054">
    <property type="entry name" value="Type2_sec_GspG"/>
</dbReference>
<gene>
    <name evidence="12" type="primary">gspG</name>
    <name evidence="12" type="ORF">ACFODZ_02605</name>
</gene>
<keyword evidence="5" id="KW-0488">Methylation</keyword>
<evidence type="ECO:0000256" key="1">
    <source>
        <dbReference type="ARBA" id="ARBA00004377"/>
    </source>
</evidence>
<dbReference type="NCBIfam" id="TIGR02532">
    <property type="entry name" value="IV_pilin_GFxxxE"/>
    <property type="match status" value="1"/>
</dbReference>
<evidence type="ECO:0000313" key="13">
    <source>
        <dbReference type="Proteomes" id="UP001595533"/>
    </source>
</evidence>
<evidence type="ECO:0000256" key="2">
    <source>
        <dbReference type="ARBA" id="ARBA00009984"/>
    </source>
</evidence>